<reference evidence="1" key="1">
    <citation type="submission" date="2021-03" db="EMBL/GenBank/DDBJ databases">
        <title>Legionella lytica PCM 2298.</title>
        <authorList>
            <person name="Koper P."/>
        </authorList>
    </citation>
    <scope>NUCLEOTIDE SEQUENCE</scope>
    <source>
        <strain evidence="1">PCM 2298</strain>
        <plasmid evidence="1">pLlyPCM2298_1</plasmid>
    </source>
</reference>
<protein>
    <submittedName>
        <fullName evidence="1">Uncharacterized protein</fullName>
    </submittedName>
</protein>
<sequence length="189" mass="22126">MNDTYCAKGLRLVSHEYVQKLEEKNKEENWVYQRFLTEAQYGYMDPSAAEQQARYNYLNYMNTIQYTAEEIKADTGLHEKTIIAGDRNIDGRIFCETYNMKVHLIDFFEDGSIKDEFFIEHLLIDTQGCHTVMEEDIDYGDTNLIHMAVYRDYFVPIVHQNSLRHYVSLQDAPLKPGGCDRVSRTCPII</sequence>
<gene>
    <name evidence="1" type="ORF">J2N86_15405</name>
</gene>
<dbReference type="EMBL" id="CP071528">
    <property type="protein sequence ID" value="USQ15346.1"/>
    <property type="molecule type" value="Genomic_DNA"/>
</dbReference>
<keyword evidence="1" id="KW-0614">Plasmid</keyword>
<accession>A0ABY4YCU0</accession>
<dbReference type="Proteomes" id="UP001057474">
    <property type="component" value="Plasmid pLlyPCM2298_1"/>
</dbReference>
<proteinExistence type="predicted"/>
<keyword evidence="2" id="KW-1185">Reference proteome</keyword>
<dbReference type="RefSeq" id="WP_252582585.1">
    <property type="nucleotide sequence ID" value="NZ_CP071528.1"/>
</dbReference>
<name>A0ABY4YCU0_9GAMM</name>
<evidence type="ECO:0000313" key="2">
    <source>
        <dbReference type="Proteomes" id="UP001057474"/>
    </source>
</evidence>
<evidence type="ECO:0000313" key="1">
    <source>
        <dbReference type="EMBL" id="USQ15346.1"/>
    </source>
</evidence>
<organism evidence="1 2">
    <name type="scientific">Legionella lytica</name>
    <dbReference type="NCBI Taxonomy" id="96232"/>
    <lineage>
        <taxon>Bacteria</taxon>
        <taxon>Pseudomonadati</taxon>
        <taxon>Pseudomonadota</taxon>
        <taxon>Gammaproteobacteria</taxon>
        <taxon>Legionellales</taxon>
        <taxon>Legionellaceae</taxon>
        <taxon>Legionella</taxon>
    </lineage>
</organism>
<geneLocation type="plasmid" evidence="1 2">
    <name>pLlyPCM2298_1</name>
</geneLocation>